<comment type="caution">
    <text evidence="2">The sequence shown here is derived from an EMBL/GenBank/DDBJ whole genome shotgun (WGS) entry which is preliminary data.</text>
</comment>
<keyword evidence="1" id="KW-0732">Signal</keyword>
<evidence type="ECO:0008006" key="4">
    <source>
        <dbReference type="Google" id="ProtNLM"/>
    </source>
</evidence>
<evidence type="ECO:0000256" key="1">
    <source>
        <dbReference type="SAM" id="SignalP"/>
    </source>
</evidence>
<dbReference type="Pfam" id="PF13211">
    <property type="entry name" value="DUF4019"/>
    <property type="match status" value="1"/>
</dbReference>
<evidence type="ECO:0000313" key="2">
    <source>
        <dbReference type="EMBL" id="TVM18465.1"/>
    </source>
</evidence>
<feature type="signal peptide" evidence="1">
    <location>
        <begin position="1"/>
        <end position="36"/>
    </location>
</feature>
<dbReference type="AlphaFoldDB" id="A0A7M3MHI1"/>
<sequence length="153" mass="17365">MNHGDEKTQMGRAMKRIVLTVGFVLAMALWCISAHADDQSMELEAQSVAEAWLTEIDAGRFGACWDQAGGMIQEAMSREDWESVLNEGREQLGAMEIRSLNRSKVQRDPNGAPAGTYVFLEYESTFERIDKIKECVVLRQEPESWRVVAYFLK</sequence>
<evidence type="ECO:0000313" key="3">
    <source>
        <dbReference type="Proteomes" id="UP000448292"/>
    </source>
</evidence>
<dbReference type="Proteomes" id="UP000448292">
    <property type="component" value="Unassembled WGS sequence"/>
</dbReference>
<name>A0A7M3MHI1_9BACT</name>
<accession>A0A7M3MHI1</accession>
<dbReference type="EMBL" id="QMIE01000004">
    <property type="protein sequence ID" value="TVM18465.1"/>
    <property type="molecule type" value="Genomic_DNA"/>
</dbReference>
<protein>
    <recommendedName>
        <fullName evidence="4">DUF4019 domain-containing protein</fullName>
    </recommendedName>
</protein>
<keyword evidence="3" id="KW-1185">Reference proteome</keyword>
<organism evidence="2 3">
    <name type="scientific">Oceanidesulfovibrio indonesiensis</name>
    <dbReference type="NCBI Taxonomy" id="54767"/>
    <lineage>
        <taxon>Bacteria</taxon>
        <taxon>Pseudomonadati</taxon>
        <taxon>Thermodesulfobacteriota</taxon>
        <taxon>Desulfovibrionia</taxon>
        <taxon>Desulfovibrionales</taxon>
        <taxon>Desulfovibrionaceae</taxon>
        <taxon>Oceanidesulfovibrio</taxon>
    </lineage>
</organism>
<reference evidence="2 3" key="1">
    <citation type="submission" date="2018-06" db="EMBL/GenBank/DDBJ databases">
        <title>Complete genome of Desulfovibrio indonesiensis P37SLT.</title>
        <authorList>
            <person name="Crispim J.S."/>
            <person name="Vidigal P.M.P."/>
            <person name="Silva L.C.F."/>
            <person name="Laguardia C.N."/>
            <person name="Araujo L.C."/>
            <person name="Dias R.S."/>
            <person name="Sousa M.P."/>
            <person name="Paula S.O."/>
            <person name="Silva C."/>
        </authorList>
    </citation>
    <scope>NUCLEOTIDE SEQUENCE [LARGE SCALE GENOMIC DNA]</scope>
    <source>
        <strain evidence="2 3">P37SLT</strain>
    </source>
</reference>
<feature type="chain" id="PRO_5029843135" description="DUF4019 domain-containing protein" evidence="1">
    <location>
        <begin position="37"/>
        <end position="153"/>
    </location>
</feature>
<dbReference type="OrthoDB" id="21915at2"/>
<proteinExistence type="predicted"/>
<gene>
    <name evidence="2" type="ORF">DPQ33_06900</name>
</gene>
<dbReference type="InterPro" id="IPR025091">
    <property type="entry name" value="DUF4019"/>
</dbReference>